<dbReference type="InterPro" id="IPR001533">
    <property type="entry name" value="Pterin_deHydtase"/>
</dbReference>
<evidence type="ECO:0000256" key="1">
    <source>
        <dbReference type="ARBA" id="ARBA00030497"/>
    </source>
</evidence>
<name>A0A8S1LU70_PARPR</name>
<dbReference type="Proteomes" id="UP000688137">
    <property type="component" value="Unassembled WGS sequence"/>
</dbReference>
<dbReference type="Pfam" id="PF01329">
    <property type="entry name" value="Pterin_4a"/>
    <property type="match status" value="1"/>
</dbReference>
<sequence>MIFSIFKFPFGTIQSNFPKLSFKVLDFQTMKERNPTLISDSDIQTLCKMHSLNATWKITPQKLYREIKFNNFKEAFSFMNQVAIFSEQIDHHPDWENVYNLVKINLNTHDIGGISIKDIFLAYAIDTIAMNVRVKSAESTNDTRILEVAKIAESWNLNFDQFHRMIETDSRQI</sequence>
<dbReference type="OMA" id="HSLNATW"/>
<dbReference type="GO" id="GO:0008124">
    <property type="term" value="F:4-alpha-hydroxytetrahydrobiopterin dehydratase activity"/>
    <property type="evidence" value="ECO:0007669"/>
    <property type="project" value="InterPro"/>
</dbReference>
<evidence type="ECO:0000313" key="2">
    <source>
        <dbReference type="EMBL" id="CAD8066104.1"/>
    </source>
</evidence>
<reference evidence="2" key="1">
    <citation type="submission" date="2021-01" db="EMBL/GenBank/DDBJ databases">
        <authorList>
            <consortium name="Genoscope - CEA"/>
            <person name="William W."/>
        </authorList>
    </citation>
    <scope>NUCLEOTIDE SEQUENCE</scope>
</reference>
<dbReference type="GO" id="GO:0006729">
    <property type="term" value="P:tetrahydrobiopterin biosynthetic process"/>
    <property type="evidence" value="ECO:0007669"/>
    <property type="project" value="InterPro"/>
</dbReference>
<dbReference type="HAMAP" id="MF_00434">
    <property type="entry name" value="Pterin_4_alpha"/>
    <property type="match status" value="1"/>
</dbReference>
<proteinExistence type="inferred from homology"/>
<evidence type="ECO:0000313" key="3">
    <source>
        <dbReference type="Proteomes" id="UP000688137"/>
    </source>
</evidence>
<dbReference type="PANTHER" id="PTHR12599">
    <property type="entry name" value="PTERIN-4-ALPHA-CARBINOLAMINE DEHYDRATASE"/>
    <property type="match status" value="1"/>
</dbReference>
<protein>
    <recommendedName>
        <fullName evidence="1">4-alpha-hydroxy-tetrahydropterin dehydratase</fullName>
    </recommendedName>
</protein>
<comment type="caution">
    <text evidence="2">The sequence shown here is derived from an EMBL/GenBank/DDBJ whole genome shotgun (WGS) entry which is preliminary data.</text>
</comment>
<dbReference type="EMBL" id="CAJJDM010000037">
    <property type="protein sequence ID" value="CAD8066104.1"/>
    <property type="molecule type" value="Genomic_DNA"/>
</dbReference>
<organism evidence="2 3">
    <name type="scientific">Paramecium primaurelia</name>
    <dbReference type="NCBI Taxonomy" id="5886"/>
    <lineage>
        <taxon>Eukaryota</taxon>
        <taxon>Sar</taxon>
        <taxon>Alveolata</taxon>
        <taxon>Ciliophora</taxon>
        <taxon>Intramacronucleata</taxon>
        <taxon>Oligohymenophorea</taxon>
        <taxon>Peniculida</taxon>
        <taxon>Parameciidae</taxon>
        <taxon>Paramecium</taxon>
    </lineage>
</organism>
<dbReference type="AlphaFoldDB" id="A0A8S1LU70"/>
<keyword evidence="3" id="KW-1185">Reference proteome</keyword>
<gene>
    <name evidence="2" type="ORF">PPRIM_AZ9-3.1.T0380271</name>
</gene>
<accession>A0A8S1LU70</accession>
<dbReference type="PANTHER" id="PTHR12599:SF0">
    <property type="entry name" value="PTERIN-4-ALPHA-CARBINOLAMINE DEHYDRATASE"/>
    <property type="match status" value="1"/>
</dbReference>